<reference evidence="2 3" key="1">
    <citation type="journal article" date="2021" name="Int. J. Syst. Evol. Microbiol.">
        <title>Amazonocrinis nigriterrae gen. nov., sp. nov., Atlanticothrix silvestris gen. nov., sp. nov. and Dendronalium phyllosphericum gen. nov., sp. nov., nostocacean cyanobacteria from Brazilian environments.</title>
        <authorList>
            <person name="Alvarenga D.O."/>
            <person name="Andreote A.P.D."/>
            <person name="Branco L.H.Z."/>
            <person name="Delbaje E."/>
            <person name="Cruz R.B."/>
            <person name="Varani A.M."/>
            <person name="Fiore M.F."/>
        </authorList>
    </citation>
    <scope>NUCLEOTIDE SEQUENCE [LARGE SCALE GENOMIC DNA]</scope>
    <source>
        <strain evidence="2 3">CENA357</strain>
    </source>
</reference>
<dbReference type="NCBIfam" id="TIGR01976">
    <property type="entry name" value="am_tr_V_VC1184"/>
    <property type="match status" value="1"/>
</dbReference>
<feature type="domain" description="Aminotransferase class V" evidence="1">
    <location>
        <begin position="26"/>
        <end position="313"/>
    </location>
</feature>
<dbReference type="InterPro" id="IPR015424">
    <property type="entry name" value="PyrdxlP-dep_Trfase"/>
</dbReference>
<dbReference type="PANTHER" id="PTHR43586:SF21">
    <property type="entry name" value="PYRIDOXAL PHOSPHATE (PLP)-DEPENDENT ASPARTATE AMINOTRANSFERASE SUPERFAMILY"/>
    <property type="match status" value="1"/>
</dbReference>
<dbReference type="Gene3D" id="3.40.640.10">
    <property type="entry name" value="Type I PLP-dependent aspartate aminotransferase-like (Major domain)"/>
    <property type="match status" value="1"/>
</dbReference>
<comment type="caution">
    <text evidence="2">The sequence shown here is derived from an EMBL/GenBank/DDBJ whole genome shotgun (WGS) entry which is preliminary data.</text>
</comment>
<accession>A0A8J7HK50</accession>
<protein>
    <submittedName>
        <fullName evidence="2">Cysteine desulfurase-like protein</fullName>
    </submittedName>
</protein>
<dbReference type="AlphaFoldDB" id="A0A8J7HK50"/>
<dbReference type="InterPro" id="IPR015421">
    <property type="entry name" value="PyrdxlP-dep_Trfase_major"/>
</dbReference>
<dbReference type="InterPro" id="IPR011340">
    <property type="entry name" value="Cys_dSase-rel"/>
</dbReference>
<proteinExistence type="predicted"/>
<dbReference type="Pfam" id="PF00266">
    <property type="entry name" value="Aminotran_5"/>
    <property type="match status" value="2"/>
</dbReference>
<dbReference type="Gene3D" id="3.90.1150.10">
    <property type="entry name" value="Aspartate Aminotransferase, domain 1"/>
    <property type="match status" value="2"/>
</dbReference>
<dbReference type="RefSeq" id="WP_214442512.1">
    <property type="nucleotide sequence ID" value="NZ_JAECZB010000107.1"/>
</dbReference>
<dbReference type="Proteomes" id="UP000599391">
    <property type="component" value="Unassembled WGS sequence"/>
</dbReference>
<gene>
    <name evidence="2" type="ORF">I8751_29130</name>
</gene>
<dbReference type="SUPFAM" id="SSF53383">
    <property type="entry name" value="PLP-dependent transferases"/>
    <property type="match status" value="1"/>
</dbReference>
<dbReference type="EMBL" id="JAECZB010000107">
    <property type="protein sequence ID" value="MBH8556318.1"/>
    <property type="molecule type" value="Genomic_DNA"/>
</dbReference>
<feature type="domain" description="Aminotransferase class V" evidence="1">
    <location>
        <begin position="339"/>
        <end position="444"/>
    </location>
</feature>
<dbReference type="InterPro" id="IPR000192">
    <property type="entry name" value="Aminotrans_V_dom"/>
</dbReference>
<name>A0A8J7HK50_9CYAN</name>
<evidence type="ECO:0000259" key="1">
    <source>
        <dbReference type="Pfam" id="PF00266"/>
    </source>
</evidence>
<evidence type="ECO:0000313" key="2">
    <source>
        <dbReference type="EMBL" id="MBH8556318.1"/>
    </source>
</evidence>
<dbReference type="PANTHER" id="PTHR43586">
    <property type="entry name" value="CYSTEINE DESULFURASE"/>
    <property type="match status" value="1"/>
</dbReference>
<organism evidence="2 3">
    <name type="scientific">Atlanticothrix silvestris CENA357</name>
    <dbReference type="NCBI Taxonomy" id="1725252"/>
    <lineage>
        <taxon>Bacteria</taxon>
        <taxon>Bacillati</taxon>
        <taxon>Cyanobacteriota</taxon>
        <taxon>Cyanophyceae</taxon>
        <taxon>Nostocales</taxon>
        <taxon>Nodulariaceae</taxon>
        <taxon>Atlanticothrix</taxon>
        <taxon>Atlanticothrix silvestris</taxon>
    </lineage>
</organism>
<sequence>MESLDLKWIRAQFPALTQKINGQPAIFFDGPGGTQVPGSVLDAISDYLVRSNANAHGAFATSARTDALITSARAAIADFLGCNSDEVVFGANMTTLTFAVSRAIGRELQPGDEIIVTRLDHAANVSPWYALEEKGVTVRIVDVNIEDCTLDMSDLERQINPQTKLVAVCYASNAVGTINDVAAVVRLARTVGALVFVDAVHYTPHAPINVHALDCDFLACSAYKFFGPHVGILYGKREHLAHFSPYKLKPAPEEVPFRWETGTLNHEGLAGLVAAINYLAKLGCHVSPSVDSELVTALAQADKEGLETFHCPRFLTSPDQPSHELASAYHSRRAALVAAMSAIQQYEKELSQKLIAGLLEIPGLSFYGITDPARFAWRTPTVAFRLAGQTPETTAKALGDRGIFAWHGNFYAINLTEKLKVEASGGLLRIGLAHYNSMEEIHQFLQVLHEIASLPTA</sequence>
<evidence type="ECO:0000313" key="3">
    <source>
        <dbReference type="Proteomes" id="UP000599391"/>
    </source>
</evidence>
<dbReference type="InterPro" id="IPR015422">
    <property type="entry name" value="PyrdxlP-dep_Trfase_small"/>
</dbReference>
<keyword evidence="3" id="KW-1185">Reference proteome</keyword>